<keyword evidence="7" id="KW-0687">Ribonucleoprotein</keyword>
<dbReference type="PIRSF" id="PIRSF000401">
    <property type="entry name" value="RPL11_MTase"/>
    <property type="match status" value="1"/>
</dbReference>
<dbReference type="SUPFAM" id="SSF53335">
    <property type="entry name" value="S-adenosyl-L-methionine-dependent methyltransferases"/>
    <property type="match status" value="1"/>
</dbReference>
<dbReference type="NCBIfam" id="TIGR00406">
    <property type="entry name" value="prmA"/>
    <property type="match status" value="1"/>
</dbReference>
<keyword evidence="7" id="KW-0689">Ribosomal protein</keyword>
<keyword evidence="2 6" id="KW-0963">Cytoplasm</keyword>
<dbReference type="HAMAP" id="MF_00735">
    <property type="entry name" value="Methyltr_PrmA"/>
    <property type="match status" value="1"/>
</dbReference>
<keyword evidence="5 6" id="KW-0949">S-adenosyl-L-methionine</keyword>
<keyword evidence="3 6" id="KW-0489">Methyltransferase</keyword>
<sequence length="303" mass="33000">MKWAEISVYTTNEAEEAVANILHETGAKGVVIEEVPSDEQDDRALEDTPQTRLVLKAYLPVNSAINETVDTIRQRVHALRAFRLDVGSGNVTVQEVDAQDWESAWKKYFKPVRVTKRIVVKPSWESFDTENPEDIVIELDPGMAFGTGTHPSTILSLRALEETVHGGEQVIDVGCGSGILSIAAVKLGAQHVLALDIDEAAVKATKENTAVNGVEAHVTTRQNDLLHGVTHTADIVVANILADVITSFVPDVAKALSPGGLFISSGIIKAKEWMVQKALIEQHFVIAASREQEDWVAITAKKR</sequence>
<dbReference type="PANTHER" id="PTHR43648">
    <property type="entry name" value="ELECTRON TRANSFER FLAVOPROTEIN BETA SUBUNIT LYSINE METHYLTRANSFERASE"/>
    <property type="match status" value="1"/>
</dbReference>
<evidence type="ECO:0000313" key="8">
    <source>
        <dbReference type="Proteomes" id="UP000188603"/>
    </source>
</evidence>
<dbReference type="GO" id="GO:0016279">
    <property type="term" value="F:protein-lysine N-methyltransferase activity"/>
    <property type="evidence" value="ECO:0007669"/>
    <property type="project" value="RHEA"/>
</dbReference>
<evidence type="ECO:0000256" key="4">
    <source>
        <dbReference type="ARBA" id="ARBA00022679"/>
    </source>
</evidence>
<dbReference type="Proteomes" id="UP000188603">
    <property type="component" value="Chromosome"/>
</dbReference>
<evidence type="ECO:0000313" key="7">
    <source>
        <dbReference type="EMBL" id="AQS55345.1"/>
    </source>
</evidence>
<protein>
    <recommendedName>
        <fullName evidence="6">Ribosomal protein L11 methyltransferase</fullName>
        <shortName evidence="6">L11 Mtase</shortName>
        <ecNumber evidence="6">2.1.1.-</ecNumber>
    </recommendedName>
</protein>
<dbReference type="Pfam" id="PF06325">
    <property type="entry name" value="PrmA"/>
    <property type="match status" value="1"/>
</dbReference>
<comment type="catalytic activity">
    <reaction evidence="6">
        <text>L-lysyl-[protein] + 3 S-adenosyl-L-methionine = N(6),N(6),N(6)-trimethyl-L-lysyl-[protein] + 3 S-adenosyl-L-homocysteine + 3 H(+)</text>
        <dbReference type="Rhea" id="RHEA:54192"/>
        <dbReference type="Rhea" id="RHEA-COMP:9752"/>
        <dbReference type="Rhea" id="RHEA-COMP:13826"/>
        <dbReference type="ChEBI" id="CHEBI:15378"/>
        <dbReference type="ChEBI" id="CHEBI:29969"/>
        <dbReference type="ChEBI" id="CHEBI:57856"/>
        <dbReference type="ChEBI" id="CHEBI:59789"/>
        <dbReference type="ChEBI" id="CHEBI:61961"/>
    </reaction>
</comment>
<evidence type="ECO:0000256" key="1">
    <source>
        <dbReference type="ARBA" id="ARBA00009741"/>
    </source>
</evidence>
<accession>A0A1U9K5L9</accession>
<organism evidence="7 8">
    <name type="scientific">Novibacillus thermophilus</name>
    <dbReference type="NCBI Taxonomy" id="1471761"/>
    <lineage>
        <taxon>Bacteria</taxon>
        <taxon>Bacillati</taxon>
        <taxon>Bacillota</taxon>
        <taxon>Bacilli</taxon>
        <taxon>Bacillales</taxon>
        <taxon>Thermoactinomycetaceae</taxon>
        <taxon>Novibacillus</taxon>
    </lineage>
</organism>
<gene>
    <name evidence="6" type="primary">prmA</name>
    <name evidence="7" type="ORF">B0W44_05665</name>
</gene>
<dbReference type="GO" id="GO:0005840">
    <property type="term" value="C:ribosome"/>
    <property type="evidence" value="ECO:0007669"/>
    <property type="project" value="UniProtKB-KW"/>
</dbReference>
<comment type="function">
    <text evidence="6">Methylates ribosomal protein L11.</text>
</comment>
<dbReference type="RefSeq" id="WP_077719164.1">
    <property type="nucleotide sequence ID" value="NZ_CP019699.1"/>
</dbReference>
<dbReference type="CDD" id="cd02440">
    <property type="entry name" value="AdoMet_MTases"/>
    <property type="match status" value="1"/>
</dbReference>
<feature type="binding site" evidence="6">
    <location>
        <position position="174"/>
    </location>
    <ligand>
        <name>S-adenosyl-L-methionine</name>
        <dbReference type="ChEBI" id="CHEBI:59789"/>
    </ligand>
</feature>
<dbReference type="InterPro" id="IPR029063">
    <property type="entry name" value="SAM-dependent_MTases_sf"/>
</dbReference>
<comment type="subcellular location">
    <subcellularLocation>
        <location evidence="6">Cytoplasm</location>
    </subcellularLocation>
</comment>
<keyword evidence="4 6" id="KW-0808">Transferase</keyword>
<comment type="similarity">
    <text evidence="1 6">Belongs to the methyltransferase superfamily. PrmA family.</text>
</comment>
<feature type="binding site" evidence="6">
    <location>
        <position position="153"/>
    </location>
    <ligand>
        <name>S-adenosyl-L-methionine</name>
        <dbReference type="ChEBI" id="CHEBI:59789"/>
    </ligand>
</feature>
<dbReference type="InterPro" id="IPR050078">
    <property type="entry name" value="Ribosomal_L11_MeTrfase_PrmA"/>
</dbReference>
<feature type="binding site" evidence="6">
    <location>
        <position position="239"/>
    </location>
    <ligand>
        <name>S-adenosyl-L-methionine</name>
        <dbReference type="ChEBI" id="CHEBI:59789"/>
    </ligand>
</feature>
<dbReference type="GO" id="GO:0005737">
    <property type="term" value="C:cytoplasm"/>
    <property type="evidence" value="ECO:0007669"/>
    <property type="project" value="UniProtKB-SubCell"/>
</dbReference>
<reference evidence="7 8" key="1">
    <citation type="journal article" date="2015" name="Int. J. Syst. Evol. Microbiol.">
        <title>Novibacillus thermophilus gen. nov., sp. nov., a Gram-staining-negative and moderately thermophilic member of the family Thermoactinomycetaceae.</title>
        <authorList>
            <person name="Yang G."/>
            <person name="Chen J."/>
            <person name="Zhou S."/>
        </authorList>
    </citation>
    <scope>NUCLEOTIDE SEQUENCE [LARGE SCALE GENOMIC DNA]</scope>
    <source>
        <strain evidence="7 8">SG-1</strain>
    </source>
</reference>
<dbReference type="GO" id="GO:0032259">
    <property type="term" value="P:methylation"/>
    <property type="evidence" value="ECO:0007669"/>
    <property type="project" value="UniProtKB-KW"/>
</dbReference>
<feature type="binding site" evidence="6">
    <location>
        <position position="196"/>
    </location>
    <ligand>
        <name>S-adenosyl-L-methionine</name>
        <dbReference type="ChEBI" id="CHEBI:59789"/>
    </ligand>
</feature>
<dbReference type="EMBL" id="CP019699">
    <property type="protein sequence ID" value="AQS55345.1"/>
    <property type="molecule type" value="Genomic_DNA"/>
</dbReference>
<evidence type="ECO:0000256" key="3">
    <source>
        <dbReference type="ARBA" id="ARBA00022603"/>
    </source>
</evidence>
<dbReference type="OrthoDB" id="9785995at2"/>
<dbReference type="STRING" id="1471761.B0W44_05665"/>
<evidence type="ECO:0000256" key="5">
    <source>
        <dbReference type="ARBA" id="ARBA00022691"/>
    </source>
</evidence>
<dbReference type="InterPro" id="IPR004498">
    <property type="entry name" value="Ribosomal_PrmA_MeTrfase"/>
</dbReference>
<proteinExistence type="inferred from homology"/>
<name>A0A1U9K5L9_9BACL</name>
<evidence type="ECO:0000256" key="6">
    <source>
        <dbReference type="HAMAP-Rule" id="MF_00735"/>
    </source>
</evidence>
<keyword evidence="8" id="KW-1185">Reference proteome</keyword>
<dbReference type="KEGG" id="ntr:B0W44_05665"/>
<dbReference type="Gene3D" id="3.40.50.150">
    <property type="entry name" value="Vaccinia Virus protein VP39"/>
    <property type="match status" value="1"/>
</dbReference>
<dbReference type="PANTHER" id="PTHR43648:SF1">
    <property type="entry name" value="ELECTRON TRANSFER FLAVOPROTEIN BETA SUBUNIT LYSINE METHYLTRANSFERASE"/>
    <property type="match status" value="1"/>
</dbReference>
<dbReference type="EC" id="2.1.1.-" evidence="6"/>
<dbReference type="AlphaFoldDB" id="A0A1U9K5L9"/>
<evidence type="ECO:0000256" key="2">
    <source>
        <dbReference type="ARBA" id="ARBA00022490"/>
    </source>
</evidence>